<evidence type="ECO:0000259" key="1">
    <source>
        <dbReference type="Pfam" id="PF01370"/>
    </source>
</evidence>
<dbReference type="SUPFAM" id="SSF51735">
    <property type="entry name" value="NAD(P)-binding Rossmann-fold domains"/>
    <property type="match status" value="1"/>
</dbReference>
<reference evidence="2 3" key="1">
    <citation type="submission" date="2017-11" db="EMBL/GenBank/DDBJ databases">
        <title>Evolution of Phototrophy in the Chloroflexi Phylum Driven by Horizontal Gene Transfer.</title>
        <authorList>
            <person name="Ward L.M."/>
            <person name="Hemp J."/>
            <person name="Shih P.M."/>
            <person name="Mcglynn S.E."/>
            <person name="Fischer W."/>
        </authorList>
    </citation>
    <scope>NUCLEOTIDE SEQUENCE [LARGE SCALE GENOMIC DNA]</scope>
    <source>
        <strain evidence="2">JP3_7</strain>
    </source>
</reference>
<gene>
    <name evidence="2" type="ORF">CUN48_07285</name>
</gene>
<organism evidence="2 3">
    <name type="scientific">Candidatus Thermofonsia Clade 3 bacterium</name>
    <dbReference type="NCBI Taxonomy" id="2364212"/>
    <lineage>
        <taxon>Bacteria</taxon>
        <taxon>Bacillati</taxon>
        <taxon>Chloroflexota</taxon>
        <taxon>Candidatus Thermofontia</taxon>
        <taxon>Candidatus Thermofonsia Clade 3</taxon>
    </lineage>
</organism>
<accession>A0A2M8QD41</accession>
<dbReference type="Gene3D" id="3.40.50.720">
    <property type="entry name" value="NAD(P)-binding Rossmann-like Domain"/>
    <property type="match status" value="1"/>
</dbReference>
<dbReference type="InterPro" id="IPR051207">
    <property type="entry name" value="ComplexI_NDUFA9_subunit"/>
</dbReference>
<protein>
    <recommendedName>
        <fullName evidence="1">NAD-dependent epimerase/dehydratase domain-containing protein</fullName>
    </recommendedName>
</protein>
<proteinExistence type="predicted"/>
<sequence>MATILITGGAGLIGRHAAKLLCARGHAVRILSRRARPDVPLLRGLPVDYAQGDVRDPASLAPAFAGCDAAVLSHQFQNFPVENPRRNETFDAVDRAGTEYCVAAARKAGVRRLVYMSGIALGNPNPPHPGIRAKQAAEQAIFESGIPAIALRVNVVYAADDKYFPRLARAAQWSPFVPIPGAGAARCAPVHVDDVARAIAHAIERSTIRGVVNVCGPDEVTWKELLLAVAQVNAAGQRKIPVHIPQRLLLLAGWMGERLPTPALSRDAVIFATQFDQSCRDGISCSEAFGFQPIGLREGLRMTFAERG</sequence>
<dbReference type="InterPro" id="IPR001509">
    <property type="entry name" value="Epimerase_deHydtase"/>
</dbReference>
<dbReference type="PANTHER" id="PTHR12126">
    <property type="entry name" value="NADH-UBIQUINONE OXIDOREDUCTASE 39 KDA SUBUNIT-RELATED"/>
    <property type="match status" value="1"/>
</dbReference>
<comment type="caution">
    <text evidence="2">The sequence shown here is derived from an EMBL/GenBank/DDBJ whole genome shotgun (WGS) entry which is preliminary data.</text>
</comment>
<dbReference type="InterPro" id="IPR036291">
    <property type="entry name" value="NAD(P)-bd_dom_sf"/>
</dbReference>
<name>A0A2M8QD41_9CHLR</name>
<evidence type="ECO:0000313" key="3">
    <source>
        <dbReference type="Proteomes" id="UP000230790"/>
    </source>
</evidence>
<evidence type="ECO:0000313" key="2">
    <source>
        <dbReference type="EMBL" id="PJF47721.1"/>
    </source>
</evidence>
<dbReference type="EMBL" id="PGTN01000037">
    <property type="protein sequence ID" value="PJF47721.1"/>
    <property type="molecule type" value="Genomic_DNA"/>
</dbReference>
<dbReference type="PANTHER" id="PTHR12126:SF11">
    <property type="entry name" value="NADH DEHYDROGENASE [UBIQUINONE] 1 ALPHA SUBCOMPLEX SUBUNIT 9, MITOCHONDRIAL"/>
    <property type="match status" value="1"/>
</dbReference>
<dbReference type="GO" id="GO:0044877">
    <property type="term" value="F:protein-containing complex binding"/>
    <property type="evidence" value="ECO:0007669"/>
    <property type="project" value="TreeGrafter"/>
</dbReference>
<dbReference type="Proteomes" id="UP000230790">
    <property type="component" value="Unassembled WGS sequence"/>
</dbReference>
<dbReference type="Pfam" id="PF01370">
    <property type="entry name" value="Epimerase"/>
    <property type="match status" value="1"/>
</dbReference>
<feature type="domain" description="NAD-dependent epimerase/dehydratase" evidence="1">
    <location>
        <begin position="4"/>
        <end position="214"/>
    </location>
</feature>
<dbReference type="AlphaFoldDB" id="A0A2M8QD41"/>